<dbReference type="CDD" id="cd01561">
    <property type="entry name" value="CBS_like"/>
    <property type="match status" value="1"/>
</dbReference>
<comment type="cofactor">
    <cofactor evidence="1 10">
        <name>pyridoxal 5'-phosphate</name>
        <dbReference type="ChEBI" id="CHEBI:597326"/>
    </cofactor>
</comment>
<dbReference type="SUPFAM" id="SSF53686">
    <property type="entry name" value="Tryptophan synthase beta subunit-like PLP-dependent enzymes"/>
    <property type="match status" value="1"/>
</dbReference>
<comment type="catalytic activity">
    <reaction evidence="9">
        <text>O-acetyl-L-serine + hydrogen sulfide = L-cysteine + acetate</text>
        <dbReference type="Rhea" id="RHEA:14829"/>
        <dbReference type="ChEBI" id="CHEBI:29919"/>
        <dbReference type="ChEBI" id="CHEBI:30089"/>
        <dbReference type="ChEBI" id="CHEBI:35235"/>
        <dbReference type="ChEBI" id="CHEBI:58340"/>
        <dbReference type="EC" id="2.5.1.47"/>
    </reaction>
</comment>
<dbReference type="GO" id="GO:0004124">
    <property type="term" value="F:cysteine synthase activity"/>
    <property type="evidence" value="ECO:0007669"/>
    <property type="project" value="UniProtKB-EC"/>
</dbReference>
<dbReference type="EC" id="2.5.1.47" evidence="4"/>
<name>A0A1H9AL39_9LACT</name>
<sequence length="304" mass="31859">MLYNNIVEAIGNTPLIKLNGLDEEMANVYVKLESRNPSGSVKDRPVRAILENMLETDAIQEGGVIVEPTSGNTGIALAAAGAALGLKVVLVMPESMSIERRKLMTAYGAEIVLTGEGGMATAAKKAQEIADERQGLIFGQFTNQLNPQSHEETTAKEILADLNQVDGFVAGFGTGGTVTGVSKVLKANNSDTLVWALEPKDSPLISQGKAGGHKIQGIGANFVPEVLNLEHIDEVKVVANEDAINTAVATAKEQGILAGISSGANIFMALQMAKELGKGKNVVTIVADTGERYLSSGIFGNEGE</sequence>
<feature type="domain" description="Tryptophan synthase beta chain-like PALP" evidence="12">
    <location>
        <begin position="8"/>
        <end position="288"/>
    </location>
</feature>
<keyword evidence="5" id="KW-0028">Amino-acid biosynthesis</keyword>
<dbReference type="InterPro" id="IPR050214">
    <property type="entry name" value="Cys_Synth/Cystath_Beta-Synth"/>
</dbReference>
<dbReference type="STRING" id="89093.SAMN04488558_10212"/>
<dbReference type="InterPro" id="IPR001926">
    <property type="entry name" value="TrpB-like_PALP"/>
</dbReference>
<dbReference type="Gene3D" id="3.40.50.1100">
    <property type="match status" value="2"/>
</dbReference>
<evidence type="ECO:0000256" key="8">
    <source>
        <dbReference type="ARBA" id="ARBA00023192"/>
    </source>
</evidence>
<evidence type="ECO:0000259" key="12">
    <source>
        <dbReference type="Pfam" id="PF00291"/>
    </source>
</evidence>
<dbReference type="AlphaFoldDB" id="A0A1H9AL39"/>
<evidence type="ECO:0000256" key="3">
    <source>
        <dbReference type="ARBA" id="ARBA00007103"/>
    </source>
</evidence>
<evidence type="ECO:0000256" key="1">
    <source>
        <dbReference type="ARBA" id="ARBA00001933"/>
    </source>
</evidence>
<dbReference type="InterPro" id="IPR005859">
    <property type="entry name" value="CysK"/>
</dbReference>
<evidence type="ECO:0000313" key="14">
    <source>
        <dbReference type="Proteomes" id="UP000198833"/>
    </source>
</evidence>
<dbReference type="NCBIfam" id="TIGR01139">
    <property type="entry name" value="cysK"/>
    <property type="match status" value="1"/>
</dbReference>
<accession>A0A1H9AL39</accession>
<evidence type="ECO:0000256" key="7">
    <source>
        <dbReference type="ARBA" id="ARBA00022898"/>
    </source>
</evidence>
<reference evidence="13 14" key="1">
    <citation type="submission" date="2016-10" db="EMBL/GenBank/DDBJ databases">
        <authorList>
            <person name="de Groot N.N."/>
        </authorList>
    </citation>
    <scope>NUCLEOTIDE SEQUENCE [LARGE SCALE GENOMIC DNA]</scope>
    <source>
        <strain evidence="13 14">DSM 15695</strain>
    </source>
</reference>
<keyword evidence="14" id="KW-1185">Reference proteome</keyword>
<dbReference type="InterPro" id="IPR005856">
    <property type="entry name" value="Cys_synth"/>
</dbReference>
<dbReference type="UniPathway" id="UPA00136">
    <property type="reaction ID" value="UER00200"/>
</dbReference>
<feature type="binding site" evidence="10">
    <location>
        <begin position="173"/>
        <end position="177"/>
    </location>
    <ligand>
        <name>pyridoxal 5'-phosphate</name>
        <dbReference type="ChEBI" id="CHEBI:597326"/>
    </ligand>
</feature>
<comment type="similarity">
    <text evidence="3">Belongs to the cysteine synthase/cystathionine beta-synthase family.</text>
</comment>
<dbReference type="Pfam" id="PF00291">
    <property type="entry name" value="PALP"/>
    <property type="match status" value="1"/>
</dbReference>
<dbReference type="Proteomes" id="UP000198833">
    <property type="component" value="Unassembled WGS sequence"/>
</dbReference>
<organism evidence="13 14">
    <name type="scientific">Ignavigranum ruoffiae</name>
    <dbReference type="NCBI Taxonomy" id="89093"/>
    <lineage>
        <taxon>Bacteria</taxon>
        <taxon>Bacillati</taxon>
        <taxon>Bacillota</taxon>
        <taxon>Bacilli</taxon>
        <taxon>Lactobacillales</taxon>
        <taxon>Aerococcaceae</taxon>
        <taxon>Ignavigranum</taxon>
    </lineage>
</organism>
<protein>
    <recommendedName>
        <fullName evidence="4">cysteine synthase</fullName>
        <ecNumber evidence="4">2.5.1.47</ecNumber>
    </recommendedName>
</protein>
<gene>
    <name evidence="13" type="ORF">SAMN04488558_10212</name>
</gene>
<feature type="binding site" evidence="10">
    <location>
        <position position="261"/>
    </location>
    <ligand>
        <name>pyridoxal 5'-phosphate</name>
        <dbReference type="ChEBI" id="CHEBI:597326"/>
    </ligand>
</feature>
<dbReference type="PANTHER" id="PTHR10314">
    <property type="entry name" value="CYSTATHIONINE BETA-SYNTHASE"/>
    <property type="match status" value="1"/>
</dbReference>
<evidence type="ECO:0000256" key="5">
    <source>
        <dbReference type="ARBA" id="ARBA00022605"/>
    </source>
</evidence>
<keyword evidence="8" id="KW-0198">Cysteine biosynthesis</keyword>
<evidence type="ECO:0000313" key="13">
    <source>
        <dbReference type="EMBL" id="SEP77474.1"/>
    </source>
</evidence>
<keyword evidence="6" id="KW-0808">Transferase</keyword>
<feature type="binding site" evidence="10">
    <location>
        <position position="72"/>
    </location>
    <ligand>
        <name>pyridoxal 5'-phosphate</name>
        <dbReference type="ChEBI" id="CHEBI:597326"/>
    </ligand>
</feature>
<comment type="pathway">
    <text evidence="2">Amino-acid biosynthesis; L-cysteine biosynthesis; L-cysteine from L-serine: step 2/2.</text>
</comment>
<evidence type="ECO:0000256" key="10">
    <source>
        <dbReference type="PIRSR" id="PIRSR605856-50"/>
    </source>
</evidence>
<evidence type="ECO:0000256" key="9">
    <source>
        <dbReference type="ARBA" id="ARBA00047931"/>
    </source>
</evidence>
<dbReference type="GO" id="GO:0006535">
    <property type="term" value="P:cysteine biosynthetic process from serine"/>
    <property type="evidence" value="ECO:0007669"/>
    <property type="project" value="InterPro"/>
</dbReference>
<proteinExistence type="inferred from homology"/>
<dbReference type="InterPro" id="IPR036052">
    <property type="entry name" value="TrpB-like_PALP_sf"/>
</dbReference>
<evidence type="ECO:0000256" key="11">
    <source>
        <dbReference type="PIRSR" id="PIRSR605856-51"/>
    </source>
</evidence>
<evidence type="ECO:0000256" key="2">
    <source>
        <dbReference type="ARBA" id="ARBA00004962"/>
    </source>
</evidence>
<evidence type="ECO:0000256" key="6">
    <source>
        <dbReference type="ARBA" id="ARBA00022679"/>
    </source>
</evidence>
<dbReference type="OrthoDB" id="9808024at2"/>
<feature type="modified residue" description="N6-(pyridoxal phosphate)lysine" evidence="11">
    <location>
        <position position="42"/>
    </location>
</feature>
<keyword evidence="7 10" id="KW-0663">Pyridoxal phosphate</keyword>
<evidence type="ECO:0000256" key="4">
    <source>
        <dbReference type="ARBA" id="ARBA00012681"/>
    </source>
</evidence>
<dbReference type="EMBL" id="FOEN01000002">
    <property type="protein sequence ID" value="SEP77474.1"/>
    <property type="molecule type" value="Genomic_DNA"/>
</dbReference>
<dbReference type="FunFam" id="3.40.50.1100:FF:000006">
    <property type="entry name" value="Cysteine synthase"/>
    <property type="match status" value="1"/>
</dbReference>
<dbReference type="NCBIfam" id="TIGR01136">
    <property type="entry name" value="cysKM"/>
    <property type="match status" value="1"/>
</dbReference>
<dbReference type="RefSeq" id="WP_092570327.1">
    <property type="nucleotide sequence ID" value="NZ_CP149446.1"/>
</dbReference>